<feature type="compositionally biased region" description="Low complexity" evidence="1">
    <location>
        <begin position="45"/>
        <end position="56"/>
    </location>
</feature>
<keyword evidence="2" id="KW-0675">Receptor</keyword>
<name>A0A2H6KEY3_9APIC</name>
<keyword evidence="3" id="KW-1185">Reference proteome</keyword>
<feature type="compositionally biased region" description="Polar residues" evidence="1">
    <location>
        <begin position="233"/>
        <end position="246"/>
    </location>
</feature>
<dbReference type="RefSeq" id="XP_028867803.1">
    <property type="nucleotide sequence ID" value="XM_029011970.1"/>
</dbReference>
<feature type="region of interest" description="Disordered" evidence="1">
    <location>
        <begin position="1"/>
        <end position="69"/>
    </location>
</feature>
<dbReference type="OrthoDB" id="366219at2759"/>
<organism evidence="2 3">
    <name type="scientific">Babesia ovata</name>
    <dbReference type="NCBI Taxonomy" id="189622"/>
    <lineage>
        <taxon>Eukaryota</taxon>
        <taxon>Sar</taxon>
        <taxon>Alveolata</taxon>
        <taxon>Apicomplexa</taxon>
        <taxon>Aconoidasida</taxon>
        <taxon>Piroplasmida</taxon>
        <taxon>Babesiidae</taxon>
        <taxon>Babesia</taxon>
    </lineage>
</organism>
<dbReference type="EMBL" id="BDSA01000003">
    <property type="protein sequence ID" value="GBE61560.1"/>
    <property type="molecule type" value="Genomic_DNA"/>
</dbReference>
<accession>A0A2H6KEY3</accession>
<evidence type="ECO:0000313" key="3">
    <source>
        <dbReference type="Proteomes" id="UP000236319"/>
    </source>
</evidence>
<feature type="compositionally biased region" description="Low complexity" evidence="1">
    <location>
        <begin position="11"/>
        <end position="38"/>
    </location>
</feature>
<dbReference type="AlphaFoldDB" id="A0A2H6KEY3"/>
<proteinExistence type="predicted"/>
<comment type="caution">
    <text evidence="2">The sequence shown here is derived from an EMBL/GenBank/DDBJ whole genome shotgun (WGS) entry which is preliminary data.</text>
</comment>
<gene>
    <name evidence="2" type="ORF">BOVATA_030530</name>
</gene>
<dbReference type="Proteomes" id="UP000236319">
    <property type="component" value="Unassembled WGS sequence"/>
</dbReference>
<reference evidence="2 3" key="1">
    <citation type="journal article" date="2017" name="BMC Genomics">
        <title>Whole-genome assembly of Babesia ovata and comparative genomics between closely related pathogens.</title>
        <authorList>
            <person name="Yamagishi J."/>
            <person name="Asada M."/>
            <person name="Hakimi H."/>
            <person name="Tanaka T.Q."/>
            <person name="Sugimoto C."/>
            <person name="Kawazu S."/>
        </authorList>
    </citation>
    <scope>NUCLEOTIDE SEQUENCE [LARGE SCALE GENOMIC DNA]</scope>
    <source>
        <strain evidence="2 3">Miyake</strain>
    </source>
</reference>
<dbReference type="GeneID" id="39875330"/>
<evidence type="ECO:0000256" key="1">
    <source>
        <dbReference type="SAM" id="MobiDB-lite"/>
    </source>
</evidence>
<protein>
    <submittedName>
        <fullName evidence="2">G-coupled receptor 98, putative</fullName>
    </submittedName>
</protein>
<sequence length="257" mass="27082">MYPPKGRVLSAGSATRTFKTTTGSTSPSPSTSSASLPSHQKKASVSKAAPSKLSVATKTGGHDAARKSRSALTVLPAEEEAACSTVEPLVEFETGNLPEPAMKHNYSVPPDMELMNCQSIAIREGEGNSTTSCEEYPDFTVQDPESSSETFLSTLKTLVDITSFRNSDMEPLSNATSGTDDGDGFSIVTPIRDATYDLIRSSSRFIRGTIDGEDDEETATKVAKGAAKGTDPAASTATPKKGASDSTWNLQGLSNWL</sequence>
<dbReference type="VEuPathDB" id="PiroplasmaDB:BOVATA_030530"/>
<feature type="region of interest" description="Disordered" evidence="1">
    <location>
        <begin position="210"/>
        <end position="246"/>
    </location>
</feature>
<evidence type="ECO:0000313" key="2">
    <source>
        <dbReference type="EMBL" id="GBE61560.1"/>
    </source>
</evidence>
<feature type="compositionally biased region" description="Low complexity" evidence="1">
    <location>
        <begin position="220"/>
        <end position="230"/>
    </location>
</feature>